<accession>A4L207</accession>
<dbReference type="SUPFAM" id="SSF52540">
    <property type="entry name" value="P-loop containing nucleoside triphosphate hydrolases"/>
    <property type="match status" value="1"/>
</dbReference>
<dbReference type="OrthoDB" id="9207at10239"/>
<reference evidence="1 2" key="1">
    <citation type="journal article" date="2007" name="J. Virol.">
        <title>The genome of Gryllus bimaculatus nudivirus indicates an ancient diversification of baculovirus-related nonoccluded nudiviruses of insects.</title>
        <authorList>
            <person name="Wang Y."/>
            <person name="Kleespies R.G."/>
            <person name="Huger A.M."/>
            <person name="Jehle J.A."/>
        </authorList>
    </citation>
    <scope>NUCLEOTIDE SEQUENCE [LARGE SCALE GENOMIC DNA]</scope>
</reference>
<dbReference type="EMBL" id="EF203088">
    <property type="protein sequence ID" value="ABO45377.1"/>
    <property type="molecule type" value="Genomic_DNA"/>
</dbReference>
<sequence length="276" mass="32414">MSKFAALCIDGTSATLKSTIISNLNMPGYKISNNYNIENINSYGPSMLGYILSGFIALNNFHTFTIFDRSPLNCMEWSLLWRMFDKFLTTYGNVFFDRKIHEDFLKDFSYVFKKLQKLPSYEFFRKQLNVLILIDTNIAKCDYRRRLRNKGSDFTRSSFKFYTALQNEMYSILYKECCVDINNYKNEQDAIKCITDLIKNKLCPQIMQNRITNEIINVSRKNIHIPTNSDLFAVNYSSYIQRKMIKQEPIDNKFLNIENVSQSVPYNILFPGLTEQ</sequence>
<proteinExistence type="predicted"/>
<evidence type="ECO:0000313" key="2">
    <source>
        <dbReference type="Proteomes" id="UP000203733"/>
    </source>
</evidence>
<dbReference type="KEGG" id="vg:4960872"/>
<dbReference type="RefSeq" id="YP_001111311.1">
    <property type="nucleotide sequence ID" value="NC_009240.1"/>
</dbReference>
<name>A4L207_9VIRU</name>
<organism evidence="1 2">
    <name type="scientific">Gryllus bimaculatus nudivirus</name>
    <dbReference type="NCBI Taxonomy" id="432587"/>
    <lineage>
        <taxon>Viruses</taxon>
        <taxon>Viruses incertae sedis</taxon>
        <taxon>Naldaviricetes</taxon>
        <taxon>Lefavirales</taxon>
        <taxon>Nudiviridae</taxon>
        <taxon>Alphanudivirus</taxon>
        <taxon>Alphanudivirus grybimaculati</taxon>
    </lineage>
</organism>
<dbReference type="GeneID" id="4960872"/>
<evidence type="ECO:0000313" key="1">
    <source>
        <dbReference type="EMBL" id="ABO45377.1"/>
    </source>
</evidence>
<dbReference type="InterPro" id="IPR027417">
    <property type="entry name" value="P-loop_NTPase"/>
</dbReference>
<dbReference type="Proteomes" id="UP000203733">
    <property type="component" value="Segment"/>
</dbReference>
<protein>
    <submittedName>
        <fullName evidence="1">Uncharacterized protein</fullName>
    </submittedName>
</protein>
<keyword evidence="2" id="KW-1185">Reference proteome</keyword>